<dbReference type="InterPro" id="IPR056823">
    <property type="entry name" value="TEN-like_YD-shell"/>
</dbReference>
<dbReference type="Gene3D" id="3.90.930.1">
    <property type="match status" value="1"/>
</dbReference>
<dbReference type="InterPro" id="IPR001791">
    <property type="entry name" value="Laminin_G"/>
</dbReference>
<dbReference type="NCBIfam" id="NF033679">
    <property type="entry name" value="DNRLRE_dom"/>
    <property type="match status" value="1"/>
</dbReference>
<dbReference type="NCBIfam" id="TIGR01643">
    <property type="entry name" value="YD_repeat_2x"/>
    <property type="match status" value="12"/>
</dbReference>
<dbReference type="Gene3D" id="2.180.10.10">
    <property type="entry name" value="RHS repeat-associated core"/>
    <property type="match status" value="6"/>
</dbReference>
<evidence type="ECO:0000256" key="1">
    <source>
        <dbReference type="ARBA" id="ARBA00022737"/>
    </source>
</evidence>
<dbReference type="InterPro" id="IPR045351">
    <property type="entry name" value="DUF6531"/>
</dbReference>
<feature type="compositionally biased region" description="Basic and acidic residues" evidence="2">
    <location>
        <begin position="3233"/>
        <end position="3242"/>
    </location>
</feature>
<dbReference type="InterPro" id="IPR006530">
    <property type="entry name" value="YD"/>
</dbReference>
<dbReference type="EMBL" id="JACCKD010000009">
    <property type="protein sequence ID" value="MBA0127928.1"/>
    <property type="molecule type" value="Genomic_DNA"/>
</dbReference>
<feature type="region of interest" description="Disordered" evidence="2">
    <location>
        <begin position="1980"/>
        <end position="2016"/>
    </location>
</feature>
<comment type="caution">
    <text evidence="4">The sequence shown here is derived from an EMBL/GenBank/DDBJ whole genome shotgun (WGS) entry which is preliminary data.</text>
</comment>
<reference evidence="4 5" key="1">
    <citation type="submission" date="2020-07" db="EMBL/GenBank/DDBJ databases">
        <title>Genome of Haloechinothrix sp.</title>
        <authorList>
            <person name="Tang S.-K."/>
            <person name="Yang L."/>
            <person name="Zhu W.-Y."/>
        </authorList>
    </citation>
    <scope>NUCLEOTIDE SEQUENCE [LARGE SCALE GENOMIC DNA]</scope>
    <source>
        <strain evidence="4 5">YIM 98757</strain>
    </source>
</reference>
<dbReference type="InterPro" id="IPR013320">
    <property type="entry name" value="ConA-like_dom_sf"/>
</dbReference>
<dbReference type="InterPro" id="IPR031325">
    <property type="entry name" value="RHS_repeat"/>
</dbReference>
<dbReference type="InterPro" id="IPR022385">
    <property type="entry name" value="Rhs_assc_core"/>
</dbReference>
<feature type="region of interest" description="Disordered" evidence="2">
    <location>
        <begin position="30"/>
        <end position="64"/>
    </location>
</feature>
<feature type="region of interest" description="Disordered" evidence="2">
    <location>
        <begin position="2315"/>
        <end position="2337"/>
    </location>
</feature>
<dbReference type="Pfam" id="PF05593">
    <property type="entry name" value="RHS_repeat"/>
    <property type="match status" value="7"/>
</dbReference>
<dbReference type="InterPro" id="IPR050708">
    <property type="entry name" value="T6SS_VgrG/RHS"/>
</dbReference>
<keyword evidence="1" id="KW-0677">Repeat</keyword>
<dbReference type="Pfam" id="PF13385">
    <property type="entry name" value="Laminin_G_3"/>
    <property type="match status" value="3"/>
</dbReference>
<feature type="region of interest" description="Disordered" evidence="2">
    <location>
        <begin position="3208"/>
        <end position="3259"/>
    </location>
</feature>
<name>A0A838AFN2_9PSEU</name>
<dbReference type="Proteomes" id="UP000582974">
    <property type="component" value="Unassembled WGS sequence"/>
</dbReference>
<dbReference type="SMART" id="SM00282">
    <property type="entry name" value="LamG"/>
    <property type="match status" value="3"/>
</dbReference>
<feature type="domain" description="Laminin G" evidence="3">
    <location>
        <begin position="1298"/>
        <end position="1487"/>
    </location>
</feature>
<dbReference type="PROSITE" id="PS50025">
    <property type="entry name" value="LAM_G_DOMAIN"/>
    <property type="match status" value="2"/>
</dbReference>
<feature type="region of interest" description="Disordered" evidence="2">
    <location>
        <begin position="1491"/>
        <end position="1516"/>
    </location>
</feature>
<feature type="region of interest" description="Disordered" evidence="2">
    <location>
        <begin position="1225"/>
        <end position="1246"/>
    </location>
</feature>
<dbReference type="Pfam" id="PF20148">
    <property type="entry name" value="DUF6531"/>
    <property type="match status" value="1"/>
</dbReference>
<dbReference type="SUPFAM" id="SSF49899">
    <property type="entry name" value="Concanavalin A-like lectins/glucanases"/>
    <property type="match status" value="3"/>
</dbReference>
<evidence type="ECO:0000259" key="3">
    <source>
        <dbReference type="PROSITE" id="PS50025"/>
    </source>
</evidence>
<evidence type="ECO:0000256" key="2">
    <source>
        <dbReference type="SAM" id="MobiDB-lite"/>
    </source>
</evidence>
<dbReference type="NCBIfam" id="TIGR03696">
    <property type="entry name" value="Rhs_assc_core"/>
    <property type="match status" value="1"/>
</dbReference>
<accession>A0A838AFN2</accession>
<feature type="domain" description="Laminin G" evidence="3">
    <location>
        <begin position="1530"/>
        <end position="1712"/>
    </location>
</feature>
<evidence type="ECO:0000313" key="5">
    <source>
        <dbReference type="Proteomes" id="UP000582974"/>
    </source>
</evidence>
<sequence>MSRVGQLRPVQLLSIVLVLVLAAGLLTHQPWSASAGPGELPEQREGTAEGRSHEVPSGATDERAGLATEHDAPLAEGLDADERHPVPRLKGATEDEAGVEVGDPADVEPTERIGFDAERSREIEDERGPARKVFENPDGSRTVRHFQGPRHFKDDGSWRTIDTDLVSRGNGWRAAAVDGDRRFARSAKANTIVRMGLDGRKTVGFGIEDAEAALGEVSGDTITYPDVRRDADLELQVTPGGVKEDIVLHSPDAPAEWAFPLELKGLTASLTEDGAVELVDADGETEAVIPPGYMEDANVDERSGDGALSYDVDYELTGEPGKQVLHVSADPEWLAADEREWPVRIDPSVSRKDSNGSTYVQSPYHNDYSGEANLKVGTFNGGDNKSVSFLKFDDVTSDLDGMYVLGARLNLYNTWSYSCNDRTMTVRPVTEPWSVSGNKSFPGPDWGSVLARKSFAYGYSSSCGSRWVGIDLGDAGRDLVQGWVRGEPNHGLRLSASMSDSYGWKKFASAASANPPSLDVTYTEHWAEYSVGDMTDTVTSTDSGSMRVTVTNDGKDTWTPDNDYKLGYQLWDGDGNKLPWREWTRFTDMPTSVATGESVTLDAEIRSLPPGEYTLRWDMGKVGTGWFSEADVPMSAPVTFTIPNRKPVVESMSPPSNFEAGTLTPSLMLSGSDPDGWPGDGLEYQFRVCDSSGDDCTTSDWRSSARWQVPEGTLSWGETYSWQGRISDTEDAGRWTDRAYLSTHVAQPAITSNLASASEEDGKVDPAVGNYTMAATDADVATVGPSLAVNRTYNSLDPRDDLTFGAGWTTRWDMRLVPDEDGSGNVVVTYPDGKQARYGKEADGSYATPAGQVATLVADGDGWVLRAKGGTRYRFDSAGRIVEITDGEGRVQQLEHDTDGRLERATDTASGRYLDFAWSGGHVTEVTTGPDPAVTWTYSYDGSRLIEACDPTDVCTEYTYEPGGRYRSTTLDANPDAYWRLAEPDGETATSEQPGYWSSNDGTLVDIAHGQDGPLQGVDSSAAGFNGESSMARIPEEAIHGRENLTLEMWFKTTEPGALFGYQNWRLGDGKETHYVPALYIGSDGQLRGQWWAGDATPITTDGAVTDGQWHHVALSGAGDTQTLYLDGTEVGSRGGRIDHLDMTSNQIGAAWVEHWPSQPDSEPVSHFSGSIGEVAIYHRPLGATTIAEHYAARSAGDRLTGVTGPGDVPVASITYDDATSRVAEHTDEHGGTYRIGTPEVSGDGHRYREAVTGSRPDAYWQLDESEGSTADGNSELRRGVYYRAGGGQVDGPFPGSHGRSFDGQDSYATLPAHQTISNNQMSVELWFKTTSDDGGVLFSTGNFKRDDTLEGTGSTPVLYVGTDGKLYGHFWNGQAEGISTSGAVNDGEWHHVTLSATDDHQTMYLDGDQVGTLDGEISTDYLYNYVGTGVVTTSGWPARPEDPWGHFEGAISHLALYQRPVSESEVSSHYAARDDRDGYRDTVRGTGPVGLWGLEEGDSALRPESDPRLSQGTYHDVDRDVQPPMEGAGAAGFDGQSSYVRLPDSLVQHRTRTTVELWFRTTSQEGGALFASADSLPGDTETPGAMPILYVGTDGKLHGQFWNGTVDGITSDGAVNDGEWHHVALRADRQRQWLHLDGSLVGSQAGEINSKRKYHFVGTGKFTLSGGEWAARPEDDWGFFEGDIADVAVYQRGIGPGEISDHYAASVAAHSVDITDPAGNVTTRTYDPTGGGRLVSKTDPAGATTVYTYDTGGFVHTITDPNGGKTWLAHDERGNEVTRKKCRTDGTESCYSSYHSYFLNEDDPLDPRNDKVTEYRSARSATPSDDRYLTTYSYTQTGQVSKVVSPATSEGPRRETEYFYSDGTEEAPDGGTQPAGLLTQKVLPDGQSHWYDYTSAGDLHGETDPAGKKTWYSYDGVGRKVSETVGASDGAYAAQTTYSYDSAGRLLTETSSPETDVVTGEEHQERLVRQYRADGRLASETVEDISGSDPSRTTSYGYDALGRQDSTTDPEGGTESVVYDEFGEVVERTDKAGTRFTYTHTDAGRRPATTTVHGFSGDGGDPRDVVLESRAYDPAGRLAEVTDAMGNTTAYTYYHDGLLASEHLVDYEDPETGETRDFQIAAYGYTGDGQLSTEVRGDGRYTTETAYDPGGRPVKVFEYDGDEHLRTTWTTHDDMDNPTGESTVAPDGEYLEHTAYEYDPMGRVVREEVALDETEALVTEIERDQRGLKLSVTGPRGTVEGADAARFTTDYSYDRFGRQVGEVAPPVEVTSAGSEPEVTRPETETGYNTFGDVVAERDPNGNVTRYDYDGVGRQVSETRPDYTPPGADEPITATSTTSYDAAGRVVAETDAAGHETTYGYDELGNQRRVTDPPSLSGQAGGTTIATYTPTGLRRMVSDQLGAQTYATYDQLGRQITETVVEREPTERYLTTEFTYDELGNPASETDPLGRTTTLEHNVEGNPVSITDPAGVETTASYDAAGRPVETHDPAGVTTRLEYDAAGRVLEESDMDSNGEVLASRSFGYDAAGNRTSETDELGATTSYEFDAHDNLRSVTRPVDGDSSIVTSYGYDAAGNITRATDGNGNTTEFTVNSWGLPESTIEPATEQTPDAADRTYTVSYDARGDVATLAKPGGVEISNTYDPLGNLLTRTATGATAVTPDREFTYDDAGRRTRVSAPGGDNVYSYDDRGNLLSAEGPSGSTEFSWGDDGRLVQATTEAGTGEYGYDAAGRLSTATDPVSGATASYGYDDAGRVSTVDYGGVSRSYDYDESGRLVQDAFATDDGEVGSIAYGYDDAGRLTSKTTSGVAGAAQNTYTYDQAGRLSSWNDGDSTVDYTWDDAGNLVGRGDETAVFNERNQLLEHGSTQYSYTARGTLTERVEDGQSTDVEFNAFDELVADGGTSYTYDGLGRLIDRDGRGLSYVGASLDVASDGVGTYSYTPGGRLLGAGSGSGTGLGWSDRHTDLVGVIDPAGGELAGSRSFGPFGEVTASDGAQPDVGFQGQFTDPDSGNVHMGSRWYQPGTGTFASRDQAGLDPRDVGNANRYRYGASSPLSHTDPTGEWVQVILAVGAAGLRLGATVLRATAVAAARRYVVPFVKRAMQVYERHYGAINEVVSTLEDLSGMSSLSGTIDRYREEALRDMIYNQPVTYIRRPGVAAGMGTPQSSRRYTSSSPSYIGASGGAVNSAAAYRADKQAAREAARLAARRARVERDANTPHAPPDPVETIAPRVSRAIEERKNQDEINLGVLDPRSSDDQDVKQHYEPDGAGAYMSWPTGGPDTELSLYGICTRQPQVDPVESGGAQNRKCATGYSRTSEVSDQGYISEYPELITRQNGSTNYAEPKLLVGRPERNHLSLGDKSILIDTSSAFQLDVQAR</sequence>
<keyword evidence="5" id="KW-1185">Reference proteome</keyword>
<dbReference type="Pfam" id="PF25023">
    <property type="entry name" value="TEN_YD-shell"/>
    <property type="match status" value="2"/>
</dbReference>
<dbReference type="PANTHER" id="PTHR32305">
    <property type="match status" value="1"/>
</dbReference>
<organism evidence="4 5">
    <name type="scientific">Haloechinothrix aidingensis</name>
    <dbReference type="NCBI Taxonomy" id="2752311"/>
    <lineage>
        <taxon>Bacteria</taxon>
        <taxon>Bacillati</taxon>
        <taxon>Actinomycetota</taxon>
        <taxon>Actinomycetes</taxon>
        <taxon>Pseudonocardiales</taxon>
        <taxon>Pseudonocardiaceae</taxon>
        <taxon>Haloechinothrix</taxon>
    </lineage>
</organism>
<dbReference type="RefSeq" id="WP_180894747.1">
    <property type="nucleotide sequence ID" value="NZ_JACCKD010000009.1"/>
</dbReference>
<dbReference type="Gene3D" id="2.60.120.200">
    <property type="match status" value="3"/>
</dbReference>
<gene>
    <name evidence="4" type="ORF">H0B56_20470</name>
</gene>
<dbReference type="CDD" id="cd00110">
    <property type="entry name" value="LamG"/>
    <property type="match status" value="3"/>
</dbReference>
<feature type="region of interest" description="Disordered" evidence="2">
    <location>
        <begin position="131"/>
        <end position="150"/>
    </location>
</feature>
<proteinExistence type="predicted"/>
<protein>
    <submittedName>
        <fullName evidence="4">DNRLRE domain-containing protein</fullName>
    </submittedName>
</protein>
<dbReference type="PANTHER" id="PTHR32305:SF15">
    <property type="entry name" value="PROTEIN RHSA-RELATED"/>
    <property type="match status" value="1"/>
</dbReference>
<feature type="compositionally biased region" description="Basic and acidic residues" evidence="2">
    <location>
        <begin position="41"/>
        <end position="64"/>
    </location>
</feature>
<evidence type="ECO:0000313" key="4">
    <source>
        <dbReference type="EMBL" id="MBA0127928.1"/>
    </source>
</evidence>